<protein>
    <recommendedName>
        <fullName evidence="6">GAG-pre-integrase domain-containing protein</fullName>
    </recommendedName>
</protein>
<sequence length="508" mass="58701">MVKTPKKMRVWMITALPLVFKLPDSTWWLFPGIWKRSPGEHSLSKIIGMGDVCLETNLGCKLLLKDVRHVPDIRLNLISTGKLDDEGFNNKFGNGILKLTKGSLVVAKCKKTHTLYSMQGKICKSVVNALEDDTSTELWHKRLGHMSEKGLQLCLVWSGCIRSAIGEGMEFAVLLLCTFGQRNPIFLLYQAFECGVTSSLDVGICDIMDARMYDMEDRTNLLSSYCPHKSKMFLSVGWTFDRVHERFTHPIDVVFDMKNGYGLDIGYRVVWLGVEKARGEVFGNHAIPFDQLRWYSDAVMENKPHNYINLDFDQQTSRFIRYFISFRGYIDGFKYCRLPFVSGWEGLSELCSWLPPVMATKTVFITSNLHRTLTFVFDRNVGLLQSMPNVFLSAHHSFCMLHLQMNLRDQMTYVNVEYKISLIRKLLECAYVPTGPQRYMQHTTHMQINRHHQYKHKGEELRKAIGASLLKRTSRVRILPIFSHFCILFLPILKSFLSLVHNTKKFFF</sequence>
<proteinExistence type="predicted"/>
<evidence type="ECO:0000313" key="5">
    <source>
        <dbReference type="Proteomes" id="UP000593564"/>
    </source>
</evidence>
<name>A0A7J7FWT9_CAMSI</name>
<feature type="transmembrane region" description="Helical" evidence="1">
    <location>
        <begin position="478"/>
        <end position="500"/>
    </location>
</feature>
<keyword evidence="5" id="KW-1185">Reference proteome</keyword>
<dbReference type="InterPro" id="IPR025724">
    <property type="entry name" value="GAG-pre-integrase_dom"/>
</dbReference>
<reference evidence="4 5" key="2">
    <citation type="submission" date="2020-07" db="EMBL/GenBank/DDBJ databases">
        <title>Genome assembly of wild tea tree DASZ reveals pedigree and selection history of tea varieties.</title>
        <authorList>
            <person name="Zhang W."/>
        </authorList>
    </citation>
    <scope>NUCLEOTIDE SEQUENCE [LARGE SCALE GENOMIC DNA]</scope>
    <source>
        <strain evidence="5">cv. G240</strain>
        <tissue evidence="4">Leaf</tissue>
    </source>
</reference>
<keyword evidence="1" id="KW-0812">Transmembrane</keyword>
<evidence type="ECO:0008006" key="6">
    <source>
        <dbReference type="Google" id="ProtNLM"/>
    </source>
</evidence>
<dbReference type="EMBL" id="JACBKZ010000014">
    <property type="protein sequence ID" value="KAF5932870.1"/>
    <property type="molecule type" value="Genomic_DNA"/>
</dbReference>
<accession>A0A7J7FWT9</accession>
<keyword evidence="1" id="KW-1133">Transmembrane helix</keyword>
<evidence type="ECO:0000259" key="3">
    <source>
        <dbReference type="Pfam" id="PF22936"/>
    </source>
</evidence>
<evidence type="ECO:0000256" key="1">
    <source>
        <dbReference type="SAM" id="Phobius"/>
    </source>
</evidence>
<dbReference type="InterPro" id="IPR054722">
    <property type="entry name" value="PolX-like_BBD"/>
</dbReference>
<evidence type="ECO:0000313" key="4">
    <source>
        <dbReference type="EMBL" id="KAF5932870.1"/>
    </source>
</evidence>
<feature type="domain" description="GAG-pre-integrase" evidence="2">
    <location>
        <begin position="115"/>
        <end position="152"/>
    </location>
</feature>
<dbReference type="Pfam" id="PF13976">
    <property type="entry name" value="gag_pre-integrs"/>
    <property type="match status" value="1"/>
</dbReference>
<organism evidence="4 5">
    <name type="scientific">Camellia sinensis</name>
    <name type="common">Tea plant</name>
    <name type="synonym">Thea sinensis</name>
    <dbReference type="NCBI Taxonomy" id="4442"/>
    <lineage>
        <taxon>Eukaryota</taxon>
        <taxon>Viridiplantae</taxon>
        <taxon>Streptophyta</taxon>
        <taxon>Embryophyta</taxon>
        <taxon>Tracheophyta</taxon>
        <taxon>Spermatophyta</taxon>
        <taxon>Magnoliopsida</taxon>
        <taxon>eudicotyledons</taxon>
        <taxon>Gunneridae</taxon>
        <taxon>Pentapetalae</taxon>
        <taxon>asterids</taxon>
        <taxon>Ericales</taxon>
        <taxon>Theaceae</taxon>
        <taxon>Camellia</taxon>
    </lineage>
</organism>
<dbReference type="Pfam" id="PF22936">
    <property type="entry name" value="Pol_BBD"/>
    <property type="match status" value="1"/>
</dbReference>
<keyword evidence="1" id="KW-0472">Membrane</keyword>
<feature type="domain" description="Retrovirus-related Pol polyprotein from transposon TNT 1-94-like beta-barrel" evidence="3">
    <location>
        <begin position="40"/>
        <end position="88"/>
    </location>
</feature>
<dbReference type="AlphaFoldDB" id="A0A7J7FWT9"/>
<comment type="caution">
    <text evidence="4">The sequence shown here is derived from an EMBL/GenBank/DDBJ whole genome shotgun (WGS) entry which is preliminary data.</text>
</comment>
<evidence type="ECO:0000259" key="2">
    <source>
        <dbReference type="Pfam" id="PF13976"/>
    </source>
</evidence>
<reference evidence="5" key="1">
    <citation type="journal article" date="2020" name="Nat. Commun.">
        <title>Genome assembly of wild tea tree DASZ reveals pedigree and selection history of tea varieties.</title>
        <authorList>
            <person name="Zhang W."/>
            <person name="Zhang Y."/>
            <person name="Qiu H."/>
            <person name="Guo Y."/>
            <person name="Wan H."/>
            <person name="Zhang X."/>
            <person name="Scossa F."/>
            <person name="Alseekh S."/>
            <person name="Zhang Q."/>
            <person name="Wang P."/>
            <person name="Xu L."/>
            <person name="Schmidt M.H."/>
            <person name="Jia X."/>
            <person name="Li D."/>
            <person name="Zhu A."/>
            <person name="Guo F."/>
            <person name="Chen W."/>
            <person name="Ni D."/>
            <person name="Usadel B."/>
            <person name="Fernie A.R."/>
            <person name="Wen W."/>
        </authorList>
    </citation>
    <scope>NUCLEOTIDE SEQUENCE [LARGE SCALE GENOMIC DNA]</scope>
    <source>
        <strain evidence="5">cv. G240</strain>
    </source>
</reference>
<gene>
    <name evidence="4" type="ORF">HYC85_029041</name>
</gene>
<dbReference type="Proteomes" id="UP000593564">
    <property type="component" value="Unassembled WGS sequence"/>
</dbReference>